<evidence type="ECO:0000313" key="2">
    <source>
        <dbReference type="EMBL" id="CAD9348346.1"/>
    </source>
</evidence>
<dbReference type="EMBL" id="HBGO01025153">
    <property type="protein sequence ID" value="CAD9348346.1"/>
    <property type="molecule type" value="Transcribed_RNA"/>
</dbReference>
<dbReference type="AlphaFoldDB" id="A0A7S1ZT76"/>
<proteinExistence type="predicted"/>
<feature type="transmembrane region" description="Helical" evidence="1">
    <location>
        <begin position="246"/>
        <end position="267"/>
    </location>
</feature>
<evidence type="ECO:0000256" key="1">
    <source>
        <dbReference type="SAM" id="Phobius"/>
    </source>
</evidence>
<keyword evidence="1" id="KW-1133">Transmembrane helix</keyword>
<feature type="transmembrane region" description="Helical" evidence="1">
    <location>
        <begin position="163"/>
        <end position="189"/>
    </location>
</feature>
<organism evidence="2">
    <name type="scientific">Trieres chinensis</name>
    <name type="common">Marine centric diatom</name>
    <name type="synonym">Odontella sinensis</name>
    <dbReference type="NCBI Taxonomy" id="1514140"/>
    <lineage>
        <taxon>Eukaryota</taxon>
        <taxon>Sar</taxon>
        <taxon>Stramenopiles</taxon>
        <taxon>Ochrophyta</taxon>
        <taxon>Bacillariophyta</taxon>
        <taxon>Mediophyceae</taxon>
        <taxon>Biddulphiophycidae</taxon>
        <taxon>Eupodiscales</taxon>
        <taxon>Parodontellaceae</taxon>
        <taxon>Trieres</taxon>
    </lineage>
</organism>
<keyword evidence="1" id="KW-0812">Transmembrane</keyword>
<accession>A0A7S1ZT76</accession>
<sequence>MMQQMVTLRTNKIGIVGKLISWINIGSQRFWDGICPLFLQRMLFTPSWNRRNRNEIIKFITKYRSQDFREHRSTFHADWGRGRGALSSDQTHSGRRTSPKKVGVGILIALGSFSICSPHFQLNMLTVFCCSIALGMSMSLQYMEIGRGTHIPGSRSILRPMRLNVIVIASLMVGQLVGSSGGILFLAEFVVTTVSLILGGAATISTNAVESWVCFFCLSSTAFCGYLFARVGLVDGMRKKRCGSPSLFLCISLTAVVILWLSVMLLWDWELPFTAMIVRSWESQQKKGDVKNSKAYLQ</sequence>
<protein>
    <submittedName>
        <fullName evidence="2">Uncharacterized protein</fullName>
    </submittedName>
</protein>
<reference evidence="2" key="1">
    <citation type="submission" date="2021-01" db="EMBL/GenBank/DDBJ databases">
        <authorList>
            <person name="Corre E."/>
            <person name="Pelletier E."/>
            <person name="Niang G."/>
            <person name="Scheremetjew M."/>
            <person name="Finn R."/>
            <person name="Kale V."/>
            <person name="Holt S."/>
            <person name="Cochrane G."/>
            <person name="Meng A."/>
            <person name="Brown T."/>
            <person name="Cohen L."/>
        </authorList>
    </citation>
    <scope>NUCLEOTIDE SEQUENCE</scope>
    <source>
        <strain evidence="2">Grunow 1884</strain>
    </source>
</reference>
<keyword evidence="1" id="KW-0472">Membrane</keyword>
<gene>
    <name evidence="2" type="ORF">OSIN01602_LOCUS14475</name>
</gene>
<name>A0A7S1ZT76_TRICV</name>
<feature type="transmembrane region" description="Helical" evidence="1">
    <location>
        <begin position="209"/>
        <end position="234"/>
    </location>
</feature>